<feature type="compositionally biased region" description="Polar residues" evidence="1">
    <location>
        <begin position="352"/>
        <end position="362"/>
    </location>
</feature>
<comment type="caution">
    <text evidence="2">The sequence shown here is derived from an EMBL/GenBank/DDBJ whole genome shotgun (WGS) entry which is preliminary data.</text>
</comment>
<organism evidence="2 3">
    <name type="scientific">Mycena venus</name>
    <dbReference type="NCBI Taxonomy" id="2733690"/>
    <lineage>
        <taxon>Eukaryota</taxon>
        <taxon>Fungi</taxon>
        <taxon>Dikarya</taxon>
        <taxon>Basidiomycota</taxon>
        <taxon>Agaricomycotina</taxon>
        <taxon>Agaricomycetes</taxon>
        <taxon>Agaricomycetidae</taxon>
        <taxon>Agaricales</taxon>
        <taxon>Marasmiineae</taxon>
        <taxon>Mycenaceae</taxon>
        <taxon>Mycena</taxon>
    </lineage>
</organism>
<accession>A0A8H7CGT6</accession>
<reference evidence="2" key="1">
    <citation type="submission" date="2020-05" db="EMBL/GenBank/DDBJ databases">
        <title>Mycena genomes resolve the evolution of fungal bioluminescence.</title>
        <authorList>
            <person name="Tsai I.J."/>
        </authorList>
    </citation>
    <scope>NUCLEOTIDE SEQUENCE</scope>
    <source>
        <strain evidence="2">CCC161011</strain>
    </source>
</reference>
<gene>
    <name evidence="2" type="ORF">MVEN_02237600</name>
</gene>
<dbReference type="OrthoDB" id="3067000at2759"/>
<dbReference type="AlphaFoldDB" id="A0A8H7CGT6"/>
<protein>
    <submittedName>
        <fullName evidence="2">Uncharacterized protein</fullName>
    </submittedName>
</protein>
<dbReference type="Proteomes" id="UP000620124">
    <property type="component" value="Unassembled WGS sequence"/>
</dbReference>
<dbReference type="EMBL" id="JACAZI010000024">
    <property type="protein sequence ID" value="KAF7335816.1"/>
    <property type="molecule type" value="Genomic_DNA"/>
</dbReference>
<feature type="region of interest" description="Disordered" evidence="1">
    <location>
        <begin position="329"/>
        <end position="391"/>
    </location>
</feature>
<proteinExistence type="predicted"/>
<sequence>MSNAATALAAVARQELRNREVDPAVKYAYDAEVKGGDCTKIRRLKDFGHRMFLPVLLVQLKRVLGTTGTPAVLQALSNIPPGASAEASSASRVDVLVGIWKNRYSYIMAPATTTDERVQDAILSAMDMKSFKATKLLRIKSEDMWTRMRSNSERGMFSLIGASTLEYLVGEAMKDFVELQNAEHEQLVLEAMTSIRTISRLLLATGDYQDVPPCPFWGMVAEEPRMALWVYLGAYMEYAAKHALLRLRAWASEMFQKLAKAAVTALNPKARVRAPKLVRTLADVIAPRTKVWVKPQIIKAPATKIPLADITNNAGLDRRKATQLALPRKKVQRMHPYASGSSSAGAAATTSKTTQNQTNRSGFMSGFEDATPTGSSSGSATKNGPFCRDNA</sequence>
<feature type="compositionally biased region" description="Low complexity" evidence="1">
    <location>
        <begin position="338"/>
        <end position="351"/>
    </location>
</feature>
<evidence type="ECO:0000256" key="1">
    <source>
        <dbReference type="SAM" id="MobiDB-lite"/>
    </source>
</evidence>
<keyword evidence="3" id="KW-1185">Reference proteome</keyword>
<evidence type="ECO:0000313" key="2">
    <source>
        <dbReference type="EMBL" id="KAF7335816.1"/>
    </source>
</evidence>
<evidence type="ECO:0000313" key="3">
    <source>
        <dbReference type="Proteomes" id="UP000620124"/>
    </source>
</evidence>
<name>A0A8H7CGT6_9AGAR</name>